<keyword evidence="7 9" id="KW-1133">Transmembrane helix</keyword>
<keyword evidence="8 9" id="KW-0472">Membrane</keyword>
<dbReference type="Pfam" id="PF00528">
    <property type="entry name" value="BPD_transp_1"/>
    <property type="match status" value="1"/>
</dbReference>
<dbReference type="GO" id="GO:0006865">
    <property type="term" value="P:amino acid transport"/>
    <property type="evidence" value="ECO:0007669"/>
    <property type="project" value="UniProtKB-KW"/>
</dbReference>
<feature type="transmembrane region" description="Helical" evidence="9">
    <location>
        <begin position="182"/>
        <end position="203"/>
    </location>
</feature>
<evidence type="ECO:0000256" key="2">
    <source>
        <dbReference type="ARBA" id="ARBA00010072"/>
    </source>
</evidence>
<evidence type="ECO:0000256" key="6">
    <source>
        <dbReference type="ARBA" id="ARBA00022970"/>
    </source>
</evidence>
<keyword evidence="6" id="KW-0029">Amino-acid transport</keyword>
<gene>
    <name evidence="11" type="primary">aapQ</name>
    <name evidence="11" type="ORF">NEJAP_3678</name>
</gene>
<keyword evidence="5 9" id="KW-0812">Transmembrane</keyword>
<evidence type="ECO:0000256" key="9">
    <source>
        <dbReference type="RuleBase" id="RU363032"/>
    </source>
</evidence>
<dbReference type="KEGG" id="njp:NEJAP_3678"/>
<evidence type="ECO:0000259" key="10">
    <source>
        <dbReference type="PROSITE" id="PS50928"/>
    </source>
</evidence>
<evidence type="ECO:0000256" key="1">
    <source>
        <dbReference type="ARBA" id="ARBA00004429"/>
    </source>
</evidence>
<dbReference type="CDD" id="cd06261">
    <property type="entry name" value="TM_PBP2"/>
    <property type="match status" value="1"/>
</dbReference>
<dbReference type="RefSeq" id="WP_201348673.1">
    <property type="nucleotide sequence ID" value="NZ_AP014546.1"/>
</dbReference>
<feature type="transmembrane region" description="Helical" evidence="9">
    <location>
        <begin position="215"/>
        <end position="235"/>
    </location>
</feature>
<dbReference type="GO" id="GO:0043190">
    <property type="term" value="C:ATP-binding cassette (ABC) transporter complex"/>
    <property type="evidence" value="ECO:0007669"/>
    <property type="project" value="InterPro"/>
</dbReference>
<dbReference type="GO" id="GO:0022857">
    <property type="term" value="F:transmembrane transporter activity"/>
    <property type="evidence" value="ECO:0007669"/>
    <property type="project" value="InterPro"/>
</dbReference>
<feature type="transmembrane region" description="Helical" evidence="9">
    <location>
        <begin position="362"/>
        <end position="384"/>
    </location>
</feature>
<keyword evidence="12" id="KW-1185">Reference proteome</keyword>
<accession>A0A7R6PNT1</accession>
<dbReference type="PANTHER" id="PTHR30614">
    <property type="entry name" value="MEMBRANE COMPONENT OF AMINO ACID ABC TRANSPORTER"/>
    <property type="match status" value="1"/>
</dbReference>
<name>A0A7R6PNT1_9GAMM</name>
<dbReference type="NCBIfam" id="TIGR01726">
    <property type="entry name" value="HEQRo_perm_3TM"/>
    <property type="match status" value="1"/>
</dbReference>
<evidence type="ECO:0000256" key="7">
    <source>
        <dbReference type="ARBA" id="ARBA00022989"/>
    </source>
</evidence>
<dbReference type="Proteomes" id="UP000595332">
    <property type="component" value="Chromosome"/>
</dbReference>
<dbReference type="InterPro" id="IPR010065">
    <property type="entry name" value="AA_ABC_transptr_permease_3TM"/>
</dbReference>
<organism evidence="11 12">
    <name type="scientific">Neptunomonas japonica JAMM 1380</name>
    <dbReference type="NCBI Taxonomy" id="1441457"/>
    <lineage>
        <taxon>Bacteria</taxon>
        <taxon>Pseudomonadati</taxon>
        <taxon>Pseudomonadota</taxon>
        <taxon>Gammaproteobacteria</taxon>
        <taxon>Oceanospirillales</taxon>
        <taxon>Oceanospirillaceae</taxon>
        <taxon>Neptunomonas</taxon>
    </lineage>
</organism>
<comment type="subcellular location">
    <subcellularLocation>
        <location evidence="1">Cell inner membrane</location>
        <topology evidence="1">Multi-pass membrane protein</topology>
    </subcellularLocation>
    <subcellularLocation>
        <location evidence="9">Cell membrane</location>
        <topology evidence="9">Multi-pass membrane protein</topology>
    </subcellularLocation>
</comment>
<protein>
    <submittedName>
        <fullName evidence="11">General L-amino acid transport system permease protein</fullName>
    </submittedName>
</protein>
<evidence type="ECO:0000256" key="4">
    <source>
        <dbReference type="ARBA" id="ARBA00022475"/>
    </source>
</evidence>
<dbReference type="PANTHER" id="PTHR30614:SF37">
    <property type="entry name" value="AMINO-ACID ABC TRANSPORTER PERMEASE PROTEIN YHDX-RELATED"/>
    <property type="match status" value="1"/>
</dbReference>
<dbReference type="InterPro" id="IPR035906">
    <property type="entry name" value="MetI-like_sf"/>
</dbReference>
<feature type="transmembrane region" description="Helical" evidence="9">
    <location>
        <begin position="95"/>
        <end position="113"/>
    </location>
</feature>
<dbReference type="PROSITE" id="PS50928">
    <property type="entry name" value="ABC_TM1"/>
    <property type="match status" value="1"/>
</dbReference>
<dbReference type="InterPro" id="IPR000515">
    <property type="entry name" value="MetI-like"/>
</dbReference>
<feature type="transmembrane region" description="Helical" evidence="9">
    <location>
        <begin position="21"/>
        <end position="41"/>
    </location>
</feature>
<dbReference type="Gene3D" id="1.10.3720.10">
    <property type="entry name" value="MetI-like"/>
    <property type="match status" value="1"/>
</dbReference>
<proteinExistence type="inferred from homology"/>
<feature type="domain" description="ABC transmembrane type-1" evidence="10">
    <location>
        <begin position="89"/>
        <end position="381"/>
    </location>
</feature>
<evidence type="ECO:0000256" key="5">
    <source>
        <dbReference type="ARBA" id="ARBA00022692"/>
    </source>
</evidence>
<reference evidence="11 12" key="1">
    <citation type="journal article" date="2008" name="Int. J. Syst. Evol. Microbiol.">
        <title>Neptunomonas japonica sp. nov., an Osedax japonicus symbiont-like bacterium isolated from sediment adjacent to sperm whale carcasses off Kagoshima, Japan.</title>
        <authorList>
            <person name="Miyazaki M."/>
            <person name="Nogi Y."/>
            <person name="Fujiwara Y."/>
            <person name="Kawato M."/>
            <person name="Kubokawa K."/>
            <person name="Horikoshi K."/>
        </authorList>
    </citation>
    <scope>NUCLEOTIDE SEQUENCE [LARGE SCALE GENOMIC DNA]</scope>
    <source>
        <strain evidence="11 12">JAMM 1380</strain>
    </source>
</reference>
<evidence type="ECO:0000256" key="8">
    <source>
        <dbReference type="ARBA" id="ARBA00023136"/>
    </source>
</evidence>
<feature type="transmembrane region" description="Helical" evidence="9">
    <location>
        <begin position="125"/>
        <end position="147"/>
    </location>
</feature>
<dbReference type="InterPro" id="IPR043429">
    <property type="entry name" value="ArtM/GltK/GlnP/TcyL/YhdX-like"/>
</dbReference>
<dbReference type="SUPFAM" id="SSF161098">
    <property type="entry name" value="MetI-like"/>
    <property type="match status" value="1"/>
</dbReference>
<comment type="similarity">
    <text evidence="2">Belongs to the binding-protein-dependent transport system permease family. HisMQ subfamily.</text>
</comment>
<evidence type="ECO:0000256" key="3">
    <source>
        <dbReference type="ARBA" id="ARBA00022448"/>
    </source>
</evidence>
<dbReference type="EMBL" id="AP014546">
    <property type="protein sequence ID" value="BBB31616.1"/>
    <property type="molecule type" value="Genomic_DNA"/>
</dbReference>
<evidence type="ECO:0000313" key="12">
    <source>
        <dbReference type="Proteomes" id="UP000595332"/>
    </source>
</evidence>
<keyword evidence="4" id="KW-1003">Cell membrane</keyword>
<dbReference type="AlphaFoldDB" id="A0A7R6PNT1"/>
<evidence type="ECO:0000313" key="11">
    <source>
        <dbReference type="EMBL" id="BBB31616.1"/>
    </source>
</evidence>
<keyword evidence="3 9" id="KW-0813">Transport</keyword>
<sequence>MSEPLKSRKRLSSLIYSEKARGVFAQILVTGGIAFIAWYLISNTFENLANQGIATGYSFLSLESSFGISEHMIEFTPADSYGRALMVGFLNTMKVSFLGIIFATLIGFVVGVSRMSKNWILSRIAAVYINLFRNIPVLLQLIFWYTLINNALPSPKRALEVLPDVFFSNRGVLFPVPADHPAYFWMGVVFVIALVGVWLLRRWALAHRDRTGQTFPYAWAGLALVVVSVFITYLVCGAPTEMSTPVLKGFNFKGGAKLSPEFLSLLIGLTLYTSTYIADIVRSGLLSVPKGQEEASTDLGLKPSQTLMHVVLPQASRVMIPPLTSQYLNLTKNSSLAVAVGYPDLVSLSNTTMNQTGQAIEAISIFMAVYLGISLVISLFMNWYNKKMALVER</sequence>